<dbReference type="AlphaFoldDB" id="A0AAW4PUM4"/>
<keyword evidence="4 6" id="KW-0472">Membrane</keyword>
<dbReference type="GO" id="GO:0004252">
    <property type="term" value="F:serine-type endopeptidase activity"/>
    <property type="evidence" value="ECO:0007669"/>
    <property type="project" value="InterPro"/>
</dbReference>
<feature type="transmembrane region" description="Helical" evidence="6">
    <location>
        <begin position="139"/>
        <end position="161"/>
    </location>
</feature>
<reference evidence="7 8" key="1">
    <citation type="submission" date="2021-06" db="EMBL/GenBank/DDBJ databases">
        <title>Halomicroarcula sp. a new haloarchaeum isolated from saline soil.</title>
        <authorList>
            <person name="Duran-Viseras A."/>
            <person name="Sanchez-Porro C."/>
            <person name="Ventosa A."/>
        </authorList>
    </citation>
    <scope>NUCLEOTIDE SEQUENCE [LARGE SCALE GENOMIC DNA]</scope>
    <source>
        <strain evidence="7 8">F13</strain>
    </source>
</reference>
<dbReference type="InterPro" id="IPR019533">
    <property type="entry name" value="Peptidase_S26"/>
</dbReference>
<dbReference type="GO" id="GO:0006465">
    <property type="term" value="P:signal peptide processing"/>
    <property type="evidence" value="ECO:0007669"/>
    <property type="project" value="InterPro"/>
</dbReference>
<feature type="region of interest" description="Disordered" evidence="5">
    <location>
        <begin position="165"/>
        <end position="196"/>
    </location>
</feature>
<dbReference type="Proteomes" id="UP001430377">
    <property type="component" value="Unassembled WGS sequence"/>
</dbReference>
<comment type="caution">
    <text evidence="7">The sequence shown here is derived from an EMBL/GenBank/DDBJ whole genome shotgun (WGS) entry which is preliminary data.</text>
</comment>
<evidence type="ECO:0000313" key="7">
    <source>
        <dbReference type="EMBL" id="MBX0324339.1"/>
    </source>
</evidence>
<keyword evidence="2 6" id="KW-0812">Transmembrane</keyword>
<dbReference type="Gene3D" id="2.10.109.10">
    <property type="entry name" value="Umud Fragment, subunit A"/>
    <property type="match status" value="1"/>
</dbReference>
<dbReference type="PANTHER" id="PTHR10806:SF6">
    <property type="entry name" value="SIGNAL PEPTIDASE COMPLEX CATALYTIC SUBUNIT SEC11"/>
    <property type="match status" value="1"/>
</dbReference>
<feature type="region of interest" description="Disordered" evidence="5">
    <location>
        <begin position="345"/>
        <end position="393"/>
    </location>
</feature>
<feature type="transmembrane region" description="Helical" evidence="6">
    <location>
        <begin position="231"/>
        <end position="251"/>
    </location>
</feature>
<accession>A0AAW4PUM4</accession>
<evidence type="ECO:0000256" key="1">
    <source>
        <dbReference type="ARBA" id="ARBA00004370"/>
    </source>
</evidence>
<keyword evidence="8" id="KW-1185">Reference proteome</keyword>
<evidence type="ECO:0000313" key="8">
    <source>
        <dbReference type="Proteomes" id="UP001430377"/>
    </source>
</evidence>
<dbReference type="EC" id="3.4.21.89" evidence="7"/>
<evidence type="ECO:0000256" key="6">
    <source>
        <dbReference type="SAM" id="Phobius"/>
    </source>
</evidence>
<feature type="region of interest" description="Disordered" evidence="5">
    <location>
        <begin position="92"/>
        <end position="112"/>
    </location>
</feature>
<feature type="transmembrane region" description="Helical" evidence="6">
    <location>
        <begin position="208"/>
        <end position="225"/>
    </location>
</feature>
<dbReference type="GO" id="GO:0009003">
    <property type="term" value="F:signal peptidase activity"/>
    <property type="evidence" value="ECO:0007669"/>
    <property type="project" value="UniProtKB-EC"/>
</dbReference>
<organism evidence="7 8">
    <name type="scientific">Haloarcula rubra</name>
    <dbReference type="NCBI Taxonomy" id="2487747"/>
    <lineage>
        <taxon>Archaea</taxon>
        <taxon>Methanobacteriati</taxon>
        <taxon>Methanobacteriota</taxon>
        <taxon>Stenosarchaea group</taxon>
        <taxon>Halobacteria</taxon>
        <taxon>Halobacteriales</taxon>
        <taxon>Haloarculaceae</taxon>
        <taxon>Haloarcula</taxon>
    </lineage>
</organism>
<evidence type="ECO:0000256" key="2">
    <source>
        <dbReference type="ARBA" id="ARBA00022692"/>
    </source>
</evidence>
<evidence type="ECO:0000256" key="3">
    <source>
        <dbReference type="ARBA" id="ARBA00022989"/>
    </source>
</evidence>
<feature type="compositionally biased region" description="Low complexity" evidence="5">
    <location>
        <begin position="181"/>
        <end position="190"/>
    </location>
</feature>
<dbReference type="GO" id="GO:0016020">
    <property type="term" value="C:membrane"/>
    <property type="evidence" value="ECO:0007669"/>
    <property type="project" value="UniProtKB-SubCell"/>
</dbReference>
<sequence length="393" mass="41094">MSGANRVVKILGTLALVAVVLPFAVVGGANVVDGYSSHVVVSGSMEPAIGVGDVVIIDHSPGEIRQGDVITYGSGDDRLPTTHRVVDIRSQEGQETYVTKGDANEDRDPTPVQRQQVVGEVFLTVPYIGHVLTFADTTYGFAVLVVVPIGLLLLNEAWVLFRSARDSDGDKPDDSEEGDSDNGASPASAGDADDGGETITLTAKEIQLALVPTAALTVVSAWITYDTRSGVAAAITTAAGVSLLFGFGMVVTSSGPTDEIETASQDESDSLNLVGEGESPLEITTPVTVDDERLVPVESVETIVACAEDMERCLLWDPAESECYLPNGDHLYRCQSVNESVAETLSGLAPEGEEAAASTTGADGQSDVPENGSSMQDNAEAVEYQLEEGPDDT</sequence>
<dbReference type="RefSeq" id="WP_220619296.1">
    <property type="nucleotide sequence ID" value="NZ_RKLR01000006.1"/>
</dbReference>
<dbReference type="PRINTS" id="PR00728">
    <property type="entry name" value="SIGNALPTASE"/>
</dbReference>
<proteinExistence type="predicted"/>
<protein>
    <submittedName>
        <fullName evidence="7">Signal peptidase I</fullName>
        <ecNumber evidence="7">3.4.21.89</ecNumber>
    </submittedName>
</protein>
<dbReference type="SUPFAM" id="SSF51306">
    <property type="entry name" value="LexA/Signal peptidase"/>
    <property type="match status" value="1"/>
</dbReference>
<evidence type="ECO:0000256" key="4">
    <source>
        <dbReference type="ARBA" id="ARBA00023136"/>
    </source>
</evidence>
<gene>
    <name evidence="7" type="ORF">EGH21_15015</name>
</gene>
<dbReference type="InterPro" id="IPR036286">
    <property type="entry name" value="LexA/Signal_pep-like_sf"/>
</dbReference>
<evidence type="ECO:0000256" key="5">
    <source>
        <dbReference type="SAM" id="MobiDB-lite"/>
    </source>
</evidence>
<dbReference type="NCBIfam" id="TIGR02228">
    <property type="entry name" value="sigpep_I_arch"/>
    <property type="match status" value="1"/>
</dbReference>
<dbReference type="InterPro" id="IPR001733">
    <property type="entry name" value="Peptidase_S26B"/>
</dbReference>
<name>A0AAW4PUM4_9EURY</name>
<dbReference type="CDD" id="cd06530">
    <property type="entry name" value="S26_SPase_I"/>
    <property type="match status" value="1"/>
</dbReference>
<dbReference type="EMBL" id="RKLR01000006">
    <property type="protein sequence ID" value="MBX0324339.1"/>
    <property type="molecule type" value="Genomic_DNA"/>
</dbReference>
<feature type="compositionally biased region" description="Low complexity" evidence="5">
    <location>
        <begin position="355"/>
        <end position="364"/>
    </location>
</feature>
<keyword evidence="3 6" id="KW-1133">Transmembrane helix</keyword>
<comment type="subcellular location">
    <subcellularLocation>
        <location evidence="1">Membrane</location>
    </subcellularLocation>
</comment>
<dbReference type="PANTHER" id="PTHR10806">
    <property type="entry name" value="SIGNAL PEPTIDASE COMPLEX CATALYTIC SUBUNIT SEC11"/>
    <property type="match status" value="1"/>
</dbReference>
<keyword evidence="7" id="KW-0378">Hydrolase</keyword>